<dbReference type="Proteomes" id="UP000053237">
    <property type="component" value="Unassembled WGS sequence"/>
</dbReference>
<dbReference type="FunCoup" id="A0A024FUT3">
    <property type="interactions" value="525"/>
</dbReference>
<dbReference type="OrthoDB" id="1882297at2759"/>
<reference evidence="5 6" key="1">
    <citation type="submission" date="2012-05" db="EMBL/GenBank/DDBJ databases">
        <title>Recombination and specialization in a pathogen metapopulation.</title>
        <authorList>
            <person name="Gardiner A."/>
            <person name="Kemen E."/>
            <person name="Schultz-Larsen T."/>
            <person name="MacLean D."/>
            <person name="Van Oosterhout C."/>
            <person name="Jones J.D.G."/>
        </authorList>
    </citation>
    <scope>NUCLEOTIDE SEQUENCE [LARGE SCALE GENOMIC DNA]</scope>
    <source>
        <strain evidence="5 6">Ac Nc2</strain>
    </source>
</reference>
<dbReference type="FunFam" id="3.90.1180.10:FF:000009">
    <property type="entry name" value="60S ribosomal protein L13a"/>
    <property type="match status" value="1"/>
</dbReference>
<dbReference type="InterPro" id="IPR005755">
    <property type="entry name" value="Ribosomal_uL13_euk/arc"/>
</dbReference>
<dbReference type="EMBL" id="CAIX01000236">
    <property type="protein sequence ID" value="CCI10404.1"/>
    <property type="molecule type" value="Genomic_DNA"/>
</dbReference>
<dbReference type="STRING" id="65357.A0A024FUT3"/>
<dbReference type="GO" id="GO:0006412">
    <property type="term" value="P:translation"/>
    <property type="evidence" value="ECO:0007669"/>
    <property type="project" value="InterPro"/>
</dbReference>
<dbReference type="FunFam" id="6.10.250.3250:FF:000001">
    <property type="entry name" value="60S ribosomal protein L13a"/>
    <property type="match status" value="1"/>
</dbReference>
<keyword evidence="6" id="KW-1185">Reference proteome</keyword>
<evidence type="ECO:0000313" key="6">
    <source>
        <dbReference type="Proteomes" id="UP000053237"/>
    </source>
</evidence>
<accession>A0A024FUT3</accession>
<dbReference type="CDD" id="cd00392">
    <property type="entry name" value="Ribosomal_L13"/>
    <property type="match status" value="1"/>
</dbReference>
<dbReference type="NCBIfam" id="TIGR01077">
    <property type="entry name" value="L13_A_E"/>
    <property type="match status" value="1"/>
</dbReference>
<comment type="caution">
    <text evidence="5">The sequence shown here is derived from an EMBL/GenBank/DDBJ whole genome shotgun (WGS) entry which is preliminary data.</text>
</comment>
<evidence type="ECO:0000256" key="2">
    <source>
        <dbReference type="ARBA" id="ARBA00022980"/>
    </source>
</evidence>
<keyword evidence="3 4" id="KW-0687">Ribonucleoprotein</keyword>
<evidence type="ECO:0000313" key="5">
    <source>
        <dbReference type="EMBL" id="CCI10404.1"/>
    </source>
</evidence>
<dbReference type="Pfam" id="PF00572">
    <property type="entry name" value="Ribosomal_L13"/>
    <property type="match status" value="1"/>
</dbReference>
<dbReference type="Gene3D" id="3.90.1180.10">
    <property type="entry name" value="Ribosomal protein L13"/>
    <property type="match status" value="1"/>
</dbReference>
<dbReference type="PANTHER" id="PTHR11545:SF3">
    <property type="entry name" value="LARGE RIBOSOMAL SUBUNIT PROTEIN UL13"/>
    <property type="match status" value="1"/>
</dbReference>
<evidence type="ECO:0000256" key="4">
    <source>
        <dbReference type="RuleBase" id="RU003877"/>
    </source>
</evidence>
<evidence type="ECO:0000256" key="3">
    <source>
        <dbReference type="ARBA" id="ARBA00023274"/>
    </source>
</evidence>
<dbReference type="InterPro" id="IPR023563">
    <property type="entry name" value="Ribosomal_uL13_CS"/>
</dbReference>
<dbReference type="InParanoid" id="A0A024FUT3"/>
<comment type="similarity">
    <text evidence="1 4">Belongs to the universal ribosomal protein uL13 family.</text>
</comment>
<name>A0A024FUT3_9STRA</name>
<dbReference type="Gene3D" id="6.10.250.3250">
    <property type="match status" value="1"/>
</dbReference>
<evidence type="ECO:0000256" key="1">
    <source>
        <dbReference type="ARBA" id="ARBA00006227"/>
    </source>
</evidence>
<proteinExistence type="inferred from homology"/>
<protein>
    <recommendedName>
        <fullName evidence="7">Ribosomal protein L13</fullName>
    </recommendedName>
</protein>
<dbReference type="GO" id="GO:0017148">
    <property type="term" value="P:negative regulation of translation"/>
    <property type="evidence" value="ECO:0007669"/>
    <property type="project" value="TreeGrafter"/>
</dbReference>
<dbReference type="InterPro" id="IPR036899">
    <property type="entry name" value="Ribosomal_uL13_sf"/>
</dbReference>
<dbReference type="GO" id="GO:0003729">
    <property type="term" value="F:mRNA binding"/>
    <property type="evidence" value="ECO:0007669"/>
    <property type="project" value="TreeGrafter"/>
</dbReference>
<sequence length="214" mass="24420">MVFEKPVVVDCRGHLLGRLASLIAKELLQGQQVVAVRCEALEISGSHVRNKVKFMQFLNKRTATNPKKGPIHYRAPSRMLWRTIRGMLPHKTARGAAALQRLKAFDGVPSPYDKQKRMVIPDALRVIRLKANRRFTILGQLASEVGWKHGDLVARLEAKRKLKSEAYYKKKLAQKKRMADATKKVVTEHAELKPTLEKFGYSRENDLFDSSRAY</sequence>
<dbReference type="GO" id="GO:0003735">
    <property type="term" value="F:structural constituent of ribosome"/>
    <property type="evidence" value="ECO:0007669"/>
    <property type="project" value="InterPro"/>
</dbReference>
<dbReference type="PROSITE" id="PS00783">
    <property type="entry name" value="RIBOSOMAL_L13"/>
    <property type="match status" value="1"/>
</dbReference>
<evidence type="ECO:0008006" key="7">
    <source>
        <dbReference type="Google" id="ProtNLM"/>
    </source>
</evidence>
<keyword evidence="2 4" id="KW-0689">Ribosomal protein</keyword>
<dbReference type="PANTHER" id="PTHR11545">
    <property type="entry name" value="RIBOSOMAL PROTEIN L13"/>
    <property type="match status" value="1"/>
</dbReference>
<dbReference type="InterPro" id="IPR005822">
    <property type="entry name" value="Ribosomal_uL13"/>
</dbReference>
<dbReference type="HAMAP" id="MF_01366">
    <property type="entry name" value="Ribosomal_uL13"/>
    <property type="match status" value="1"/>
</dbReference>
<dbReference type="GO" id="GO:0022625">
    <property type="term" value="C:cytosolic large ribosomal subunit"/>
    <property type="evidence" value="ECO:0007669"/>
    <property type="project" value="TreeGrafter"/>
</dbReference>
<gene>
    <name evidence="5" type="ORF">BN9_097580</name>
</gene>
<dbReference type="AlphaFoldDB" id="A0A024FUT3"/>
<organism evidence="5 6">
    <name type="scientific">Albugo candida</name>
    <dbReference type="NCBI Taxonomy" id="65357"/>
    <lineage>
        <taxon>Eukaryota</taxon>
        <taxon>Sar</taxon>
        <taxon>Stramenopiles</taxon>
        <taxon>Oomycota</taxon>
        <taxon>Peronosporomycetes</taxon>
        <taxon>Albuginales</taxon>
        <taxon>Albuginaceae</taxon>
        <taxon>Albugo</taxon>
    </lineage>
</organism>
<dbReference type="SUPFAM" id="SSF52161">
    <property type="entry name" value="Ribosomal protein L13"/>
    <property type="match status" value="1"/>
</dbReference>